<protein>
    <submittedName>
        <fullName evidence="2">Putative transmembrane protein</fullName>
    </submittedName>
</protein>
<evidence type="ECO:0000313" key="3">
    <source>
        <dbReference type="Proteomes" id="UP000027456"/>
    </source>
</evidence>
<accession>A0A074RQ11</accession>
<organism evidence="2 3">
    <name type="scientific">Rhizoctonia solani 123E</name>
    <dbReference type="NCBI Taxonomy" id="1423351"/>
    <lineage>
        <taxon>Eukaryota</taxon>
        <taxon>Fungi</taxon>
        <taxon>Dikarya</taxon>
        <taxon>Basidiomycota</taxon>
        <taxon>Agaricomycotina</taxon>
        <taxon>Agaricomycetes</taxon>
        <taxon>Cantharellales</taxon>
        <taxon>Ceratobasidiaceae</taxon>
        <taxon>Rhizoctonia</taxon>
    </lineage>
</organism>
<feature type="transmembrane region" description="Helical" evidence="1">
    <location>
        <begin position="6"/>
        <end position="24"/>
    </location>
</feature>
<evidence type="ECO:0000313" key="2">
    <source>
        <dbReference type="EMBL" id="KEP46728.1"/>
    </source>
</evidence>
<dbReference type="AlphaFoldDB" id="A0A074RQ11"/>
<keyword evidence="3" id="KW-1185">Reference proteome</keyword>
<reference evidence="2 3" key="1">
    <citation type="submission" date="2013-12" db="EMBL/GenBank/DDBJ databases">
        <authorList>
            <person name="Cubeta M."/>
            <person name="Pakala S."/>
            <person name="Fedorova N."/>
            <person name="Thomas E."/>
            <person name="Dean R."/>
            <person name="Jabaji S."/>
            <person name="Neate S."/>
            <person name="Toda T."/>
            <person name="Tavantzis S."/>
            <person name="Vilgalys R."/>
            <person name="Bharathan N."/>
            <person name="Pakala S."/>
            <person name="Losada L.S."/>
            <person name="Zafar N."/>
            <person name="Nierman W."/>
        </authorList>
    </citation>
    <scope>NUCLEOTIDE SEQUENCE [LARGE SCALE GENOMIC DNA]</scope>
    <source>
        <strain evidence="2 3">123E</strain>
    </source>
</reference>
<proteinExistence type="predicted"/>
<keyword evidence="1" id="KW-1133">Transmembrane helix</keyword>
<dbReference type="HOGENOM" id="CLU_2307645_0_0_1"/>
<dbReference type="EMBL" id="AZST01000975">
    <property type="protein sequence ID" value="KEP46728.1"/>
    <property type="molecule type" value="Genomic_DNA"/>
</dbReference>
<dbReference type="Proteomes" id="UP000027456">
    <property type="component" value="Unassembled WGS sequence"/>
</dbReference>
<evidence type="ECO:0000256" key="1">
    <source>
        <dbReference type="SAM" id="Phobius"/>
    </source>
</evidence>
<comment type="caution">
    <text evidence="2">The sequence shown here is derived from an EMBL/GenBank/DDBJ whole genome shotgun (WGS) entry which is preliminary data.</text>
</comment>
<sequence length="100" mass="11326">MASTVMIFYSSVGVATHVCLALVLPEIATRLKLIGHSYSGKQRSYYLGVRYLLTMAPYYRGKSIEKIAKSHFTIPRIERPSRLGDWILANRSFCARAKTQ</sequence>
<name>A0A074RQ11_9AGAM</name>
<keyword evidence="1 2" id="KW-0812">Transmembrane</keyword>
<gene>
    <name evidence="2" type="ORF">V565_184240</name>
</gene>
<keyword evidence="1" id="KW-0472">Membrane</keyword>